<evidence type="ECO:0008006" key="4">
    <source>
        <dbReference type="Google" id="ProtNLM"/>
    </source>
</evidence>
<feature type="signal peptide" evidence="1">
    <location>
        <begin position="1"/>
        <end position="21"/>
    </location>
</feature>
<reference evidence="2 3" key="1">
    <citation type="submission" date="2023-07" db="EMBL/GenBank/DDBJ databases">
        <title>Genomic Encyclopedia of Type Strains, Phase IV (KMG-IV): sequencing the most valuable type-strain genomes for metagenomic binning, comparative biology and taxonomic classification.</title>
        <authorList>
            <person name="Goeker M."/>
        </authorList>
    </citation>
    <scope>NUCLEOTIDE SEQUENCE [LARGE SCALE GENOMIC DNA]</scope>
    <source>
        <strain evidence="2 3">DSM 18695</strain>
    </source>
</reference>
<keyword evidence="1" id="KW-0732">Signal</keyword>
<feature type="chain" id="PRO_5045449484" description="TraB/GumN family protein" evidence="1">
    <location>
        <begin position="22"/>
        <end position="314"/>
    </location>
</feature>
<organism evidence="2 3">
    <name type="scientific">Caulobacter ginsengisoli</name>
    <dbReference type="NCBI Taxonomy" id="400775"/>
    <lineage>
        <taxon>Bacteria</taxon>
        <taxon>Pseudomonadati</taxon>
        <taxon>Pseudomonadota</taxon>
        <taxon>Alphaproteobacteria</taxon>
        <taxon>Caulobacterales</taxon>
        <taxon>Caulobacteraceae</taxon>
        <taxon>Caulobacter</taxon>
    </lineage>
</organism>
<dbReference type="CDD" id="cd14788">
    <property type="entry name" value="GumN"/>
    <property type="match status" value="1"/>
</dbReference>
<dbReference type="Proteomes" id="UP001228905">
    <property type="component" value="Unassembled WGS sequence"/>
</dbReference>
<evidence type="ECO:0000313" key="2">
    <source>
        <dbReference type="EMBL" id="MDQ0464871.1"/>
    </source>
</evidence>
<gene>
    <name evidence="2" type="ORF">QO010_002655</name>
</gene>
<sequence>MKFLRSAVVAACLFLTLGAAAPPVEDPEGTLVEALVVAPRTPGPAWWKVSDGDTTVWILAMPEGGLPPGVAWDQSVVARRLKGANSLIQGASMTAGVRDIPALLKLRGQLRSKTPLEASLPPALRDRFVADRTRLGKPAKRYAEWSPLAAGLMLMGDSRAKGRWGHPDNDVRRLAKKAKVPLRSGARYDAVPFLRKALAGLTPAIQQQCLESALDDIDDAGRVRPAAQGWARGDVRSALSGPRAFERCVLLLSGGGDIWRRASRDQTQDIAEALKKPGHSVALVGLRRLLAQDGVLAQLRARGLTVTGPGDAAP</sequence>
<accession>A0ABU0IS91</accession>
<keyword evidence="3" id="KW-1185">Reference proteome</keyword>
<proteinExistence type="predicted"/>
<comment type="caution">
    <text evidence="2">The sequence shown here is derived from an EMBL/GenBank/DDBJ whole genome shotgun (WGS) entry which is preliminary data.</text>
</comment>
<dbReference type="EMBL" id="JAUSVS010000005">
    <property type="protein sequence ID" value="MDQ0464871.1"/>
    <property type="molecule type" value="Genomic_DNA"/>
</dbReference>
<evidence type="ECO:0000313" key="3">
    <source>
        <dbReference type="Proteomes" id="UP001228905"/>
    </source>
</evidence>
<dbReference type="Pfam" id="PF01963">
    <property type="entry name" value="TraB_PrgY_gumN"/>
    <property type="match status" value="1"/>
</dbReference>
<evidence type="ECO:0000256" key="1">
    <source>
        <dbReference type="SAM" id="SignalP"/>
    </source>
</evidence>
<protein>
    <recommendedName>
        <fullName evidence="4">TraB/GumN family protein</fullName>
    </recommendedName>
</protein>
<dbReference type="RefSeq" id="WP_307349849.1">
    <property type="nucleotide sequence ID" value="NZ_JAUSVS010000005.1"/>
</dbReference>
<dbReference type="InterPro" id="IPR002816">
    <property type="entry name" value="TraB/PrgY/GumN_fam"/>
</dbReference>
<name>A0ABU0IS91_9CAUL</name>